<dbReference type="InterPro" id="IPR009048">
    <property type="entry name" value="A-macroglobulin_rcpt-bd"/>
</dbReference>
<keyword evidence="3" id="KW-1185">Reference proteome</keyword>
<sequence length="82" mass="9360">MGVFFQLLANSLVKRVESSPTDVVIYMDKINATPTQLSIPMERQSEVQNLQPAVVHLKDYYETCLATREYLEIMPHAESSEN</sequence>
<dbReference type="Gene3D" id="2.60.40.690">
    <property type="entry name" value="Alpha-macroglobulin, receptor-binding domain"/>
    <property type="match status" value="1"/>
</dbReference>
<protein>
    <recommendedName>
        <fullName evidence="1">Alpha-macroglobulin receptor-binding domain-containing protein</fullName>
    </recommendedName>
</protein>
<reference evidence="2" key="1">
    <citation type="submission" date="2023-07" db="EMBL/GenBank/DDBJ databases">
        <authorList>
            <person name="Stuckert A."/>
        </authorList>
    </citation>
    <scope>NUCLEOTIDE SEQUENCE</scope>
</reference>
<dbReference type="Proteomes" id="UP001176940">
    <property type="component" value="Unassembled WGS sequence"/>
</dbReference>
<proteinExistence type="predicted"/>
<organism evidence="2 3">
    <name type="scientific">Ranitomeya imitator</name>
    <name type="common">mimic poison frog</name>
    <dbReference type="NCBI Taxonomy" id="111125"/>
    <lineage>
        <taxon>Eukaryota</taxon>
        <taxon>Metazoa</taxon>
        <taxon>Chordata</taxon>
        <taxon>Craniata</taxon>
        <taxon>Vertebrata</taxon>
        <taxon>Euteleostomi</taxon>
        <taxon>Amphibia</taxon>
        <taxon>Batrachia</taxon>
        <taxon>Anura</taxon>
        <taxon>Neobatrachia</taxon>
        <taxon>Hyloidea</taxon>
        <taxon>Dendrobatidae</taxon>
        <taxon>Dendrobatinae</taxon>
        <taxon>Ranitomeya</taxon>
    </lineage>
</organism>
<dbReference type="Pfam" id="PF07677">
    <property type="entry name" value="A2M_recep"/>
    <property type="match status" value="1"/>
</dbReference>
<dbReference type="SMART" id="SM01361">
    <property type="entry name" value="A2M_recep"/>
    <property type="match status" value="1"/>
</dbReference>
<accession>A0ABN9MLI3</accession>
<name>A0ABN9MLI3_9NEOB</name>
<evidence type="ECO:0000259" key="1">
    <source>
        <dbReference type="SMART" id="SM01361"/>
    </source>
</evidence>
<dbReference type="EMBL" id="CAUEEQ010075475">
    <property type="protein sequence ID" value="CAJ0966574.1"/>
    <property type="molecule type" value="Genomic_DNA"/>
</dbReference>
<feature type="domain" description="Alpha-macroglobulin receptor-binding" evidence="1">
    <location>
        <begin position="6"/>
        <end position="70"/>
    </location>
</feature>
<dbReference type="InterPro" id="IPR036595">
    <property type="entry name" value="A-macroglobulin_rcpt-bd_sf"/>
</dbReference>
<evidence type="ECO:0000313" key="3">
    <source>
        <dbReference type="Proteomes" id="UP001176940"/>
    </source>
</evidence>
<comment type="caution">
    <text evidence="2">The sequence shown here is derived from an EMBL/GenBank/DDBJ whole genome shotgun (WGS) entry which is preliminary data.</text>
</comment>
<evidence type="ECO:0000313" key="2">
    <source>
        <dbReference type="EMBL" id="CAJ0966574.1"/>
    </source>
</evidence>
<gene>
    <name evidence="2" type="ORF">RIMI_LOCUS21436864</name>
</gene>
<dbReference type="SUPFAM" id="SSF49410">
    <property type="entry name" value="Alpha-macroglobulin receptor domain"/>
    <property type="match status" value="1"/>
</dbReference>